<dbReference type="EMBL" id="JAEPRA010000004">
    <property type="protein sequence ID" value="KAG2186564.1"/>
    <property type="molecule type" value="Genomic_DNA"/>
</dbReference>
<feature type="non-terminal residue" evidence="5">
    <location>
        <position position="1"/>
    </location>
</feature>
<dbReference type="SUPFAM" id="SSF52540">
    <property type="entry name" value="P-loop containing nucleoside triphosphate hydrolases"/>
    <property type="match status" value="1"/>
</dbReference>
<comment type="caution">
    <text evidence="5">The sequence shown here is derived from an EMBL/GenBank/DDBJ whole genome shotgun (WGS) entry which is preliminary data.</text>
</comment>
<dbReference type="Gene3D" id="3.40.50.300">
    <property type="entry name" value="P-loop containing nucleotide triphosphate hydrolases"/>
    <property type="match status" value="1"/>
</dbReference>
<evidence type="ECO:0000256" key="2">
    <source>
        <dbReference type="ARBA" id="ARBA00023134"/>
    </source>
</evidence>
<evidence type="ECO:0000313" key="6">
    <source>
        <dbReference type="Proteomes" id="UP000612746"/>
    </source>
</evidence>
<sequence length="488" mass="56273">MLLNDAAYWQQLFQNDTILSVTQWLVPMLTGNALTGKLRCLNNMYFSSPSVQNAVGKLHSSEWCPTVPKPCPFLKFARHQRGTHPDLGPWRSAPPQQATPSTKLGMDALPLQSVQKANRQPFRLNVMVVGESGLGKTTFMNTLFNTDLVSEIVPEEPTKTVKISPITYELIEGKTTLQLTIIDTPGFGDRLDRSEDINPLVRYIENQYQAYWDAEKISSIRKPTFDTRVHVCLYFISPSGHSLKAHDVLALQELSSRVNVIPIIAKADTMTQREKKLFKQTILQDLSLHAIPIYPTAYSEHHETLEHLEQHIPFTVIGSEVGLQKDEKPIRGRQYDWGIVEVENENHCDFIHLREILFITCLAELVEITHTRHYHDYRASHLRKDGRPPSILECDEEYDRRIEDARKSISERLQRKDEEIRQNFVQLARHQELALRKKEEKVCMSHRFSFQHKELMEDIEREKASLASEEEAFLQTLESRQSVKAGKR</sequence>
<dbReference type="Proteomes" id="UP000612746">
    <property type="component" value="Unassembled WGS sequence"/>
</dbReference>
<feature type="domain" description="Septin-type G" evidence="4">
    <location>
        <begin position="120"/>
        <end position="384"/>
    </location>
</feature>
<dbReference type="OrthoDB" id="416553at2759"/>
<evidence type="ECO:0000256" key="1">
    <source>
        <dbReference type="ARBA" id="ARBA00022741"/>
    </source>
</evidence>
<dbReference type="CDD" id="cd01850">
    <property type="entry name" value="CDC_Septin"/>
    <property type="match status" value="1"/>
</dbReference>
<evidence type="ECO:0000256" key="3">
    <source>
        <dbReference type="RuleBase" id="RU004560"/>
    </source>
</evidence>
<proteinExistence type="inferred from homology"/>
<comment type="similarity">
    <text evidence="3">Belongs to the TRAFAC class TrmE-Era-EngA-EngB-Septin-like GTPase superfamily. Septin GTPase family.</text>
</comment>
<dbReference type="GO" id="GO:0005525">
    <property type="term" value="F:GTP binding"/>
    <property type="evidence" value="ECO:0007669"/>
    <property type="project" value="UniProtKB-KW"/>
</dbReference>
<gene>
    <name evidence="5" type="ORF">INT44_002788</name>
</gene>
<organism evidence="5 6">
    <name type="scientific">Umbelopsis vinacea</name>
    <dbReference type="NCBI Taxonomy" id="44442"/>
    <lineage>
        <taxon>Eukaryota</taxon>
        <taxon>Fungi</taxon>
        <taxon>Fungi incertae sedis</taxon>
        <taxon>Mucoromycota</taxon>
        <taxon>Mucoromycotina</taxon>
        <taxon>Umbelopsidomycetes</taxon>
        <taxon>Umbelopsidales</taxon>
        <taxon>Umbelopsidaceae</taxon>
        <taxon>Umbelopsis</taxon>
    </lineage>
</organism>
<dbReference type="InterPro" id="IPR027417">
    <property type="entry name" value="P-loop_NTPase"/>
</dbReference>
<protein>
    <recommendedName>
        <fullName evidence="4">Septin-type G domain-containing protein</fullName>
    </recommendedName>
</protein>
<evidence type="ECO:0000259" key="4">
    <source>
        <dbReference type="PROSITE" id="PS51719"/>
    </source>
</evidence>
<dbReference type="InterPro" id="IPR030379">
    <property type="entry name" value="G_SEPTIN_dom"/>
</dbReference>
<dbReference type="GO" id="GO:0005938">
    <property type="term" value="C:cell cortex"/>
    <property type="evidence" value="ECO:0007669"/>
    <property type="project" value="UniProtKB-ARBA"/>
</dbReference>
<keyword evidence="1 3" id="KW-0547">Nucleotide-binding</keyword>
<dbReference type="Pfam" id="PF00735">
    <property type="entry name" value="Septin"/>
    <property type="match status" value="1"/>
</dbReference>
<dbReference type="GO" id="GO:0032156">
    <property type="term" value="C:septin cytoskeleton"/>
    <property type="evidence" value="ECO:0007669"/>
    <property type="project" value="UniProtKB-ARBA"/>
</dbReference>
<name>A0A8H7UPT4_9FUNG</name>
<reference evidence="5" key="1">
    <citation type="submission" date="2020-12" db="EMBL/GenBank/DDBJ databases">
        <title>Metabolic potential, ecology and presence of endohyphal bacteria is reflected in genomic diversity of Mucoromycotina.</title>
        <authorList>
            <person name="Muszewska A."/>
            <person name="Okrasinska A."/>
            <person name="Steczkiewicz K."/>
            <person name="Drgas O."/>
            <person name="Orlowska M."/>
            <person name="Perlinska-Lenart U."/>
            <person name="Aleksandrzak-Piekarczyk T."/>
            <person name="Szatraj K."/>
            <person name="Zielenkiewicz U."/>
            <person name="Pilsyk S."/>
            <person name="Malc E."/>
            <person name="Mieczkowski P."/>
            <person name="Kruszewska J.S."/>
            <person name="Biernat P."/>
            <person name="Pawlowska J."/>
        </authorList>
    </citation>
    <scope>NUCLEOTIDE SEQUENCE</scope>
    <source>
        <strain evidence="5">WA0000051536</strain>
    </source>
</reference>
<evidence type="ECO:0000313" key="5">
    <source>
        <dbReference type="EMBL" id="KAG2186564.1"/>
    </source>
</evidence>
<dbReference type="InterPro" id="IPR016491">
    <property type="entry name" value="Septin"/>
</dbReference>
<dbReference type="AlphaFoldDB" id="A0A8H7UPT4"/>
<accession>A0A8H7UPT4</accession>
<keyword evidence="6" id="KW-1185">Reference proteome</keyword>
<dbReference type="PROSITE" id="PS51719">
    <property type="entry name" value="G_SEPTIN"/>
    <property type="match status" value="1"/>
</dbReference>
<dbReference type="PANTHER" id="PTHR18884">
    <property type="entry name" value="SEPTIN"/>
    <property type="match status" value="1"/>
</dbReference>
<keyword evidence="2 3" id="KW-0342">GTP-binding</keyword>